<sequence length="160" mass="17440">MGFVPAAQAWAQNKNLLVEAKLLVTECLASSSPKKRKDQFAPQAGHGSSGRRLAGRTAPQHGRKAESGFRAGLIAGLAEKFGLGWWHRGQVPSSSSHAPHVAHSELFRRARSCAVRTSTSRSHGSRAIIIHLLEKKFILLATPRQSRGRRKGLNFIPFSS</sequence>
<evidence type="ECO:0000313" key="2">
    <source>
        <dbReference type="EMBL" id="OGY92541.1"/>
    </source>
</evidence>
<organism evidence="2 3">
    <name type="scientific">Candidatus Komeilibacteria bacterium RIFCSPLOWO2_02_FULL_48_11</name>
    <dbReference type="NCBI Taxonomy" id="1798553"/>
    <lineage>
        <taxon>Bacteria</taxon>
        <taxon>Candidatus Komeiliibacteriota</taxon>
    </lineage>
</organism>
<gene>
    <name evidence="2" type="ORF">A3H70_00585</name>
</gene>
<accession>A0A1G2BTV7</accession>
<dbReference type="EMBL" id="MHKO01000019">
    <property type="protein sequence ID" value="OGY92541.1"/>
    <property type="molecule type" value="Genomic_DNA"/>
</dbReference>
<protein>
    <submittedName>
        <fullName evidence="2">Uncharacterized protein</fullName>
    </submittedName>
</protein>
<evidence type="ECO:0000313" key="3">
    <source>
        <dbReference type="Proteomes" id="UP000178109"/>
    </source>
</evidence>
<evidence type="ECO:0000256" key="1">
    <source>
        <dbReference type="SAM" id="MobiDB-lite"/>
    </source>
</evidence>
<feature type="region of interest" description="Disordered" evidence="1">
    <location>
        <begin position="34"/>
        <end position="67"/>
    </location>
</feature>
<dbReference type="Proteomes" id="UP000178109">
    <property type="component" value="Unassembled WGS sequence"/>
</dbReference>
<name>A0A1G2BTV7_9BACT</name>
<reference evidence="2 3" key="1">
    <citation type="journal article" date="2016" name="Nat. Commun.">
        <title>Thousands of microbial genomes shed light on interconnected biogeochemical processes in an aquifer system.</title>
        <authorList>
            <person name="Anantharaman K."/>
            <person name="Brown C.T."/>
            <person name="Hug L.A."/>
            <person name="Sharon I."/>
            <person name="Castelle C.J."/>
            <person name="Probst A.J."/>
            <person name="Thomas B.C."/>
            <person name="Singh A."/>
            <person name="Wilkins M.J."/>
            <person name="Karaoz U."/>
            <person name="Brodie E.L."/>
            <person name="Williams K.H."/>
            <person name="Hubbard S.S."/>
            <person name="Banfield J.F."/>
        </authorList>
    </citation>
    <scope>NUCLEOTIDE SEQUENCE [LARGE SCALE GENOMIC DNA]</scope>
</reference>
<comment type="caution">
    <text evidence="2">The sequence shown here is derived from an EMBL/GenBank/DDBJ whole genome shotgun (WGS) entry which is preliminary data.</text>
</comment>
<dbReference type="AlphaFoldDB" id="A0A1G2BTV7"/>
<proteinExistence type="predicted"/>